<dbReference type="Gene3D" id="1.10.510.10">
    <property type="entry name" value="Transferase(Phosphotransferase) domain 1"/>
    <property type="match status" value="1"/>
</dbReference>
<gene>
    <name evidence="7" type="ORF">ACFQ1S_28390</name>
</gene>
<evidence type="ECO:0000256" key="4">
    <source>
        <dbReference type="ARBA" id="ARBA00022777"/>
    </source>
</evidence>
<keyword evidence="3" id="KW-0547">Nucleotide-binding</keyword>
<evidence type="ECO:0000256" key="5">
    <source>
        <dbReference type="ARBA" id="ARBA00022840"/>
    </source>
</evidence>
<comment type="caution">
    <text evidence="7">The sequence shown here is derived from an EMBL/GenBank/DDBJ whole genome shotgun (WGS) entry which is preliminary data.</text>
</comment>
<dbReference type="PROSITE" id="PS50011">
    <property type="entry name" value="PROTEIN_KINASE_DOM"/>
    <property type="match status" value="1"/>
</dbReference>
<dbReference type="Pfam" id="PF00069">
    <property type="entry name" value="Pkinase"/>
    <property type="match status" value="1"/>
</dbReference>
<evidence type="ECO:0000256" key="2">
    <source>
        <dbReference type="ARBA" id="ARBA00022679"/>
    </source>
</evidence>
<accession>A0ABW3MER9</accession>
<keyword evidence="2 7" id="KW-0808">Transferase</keyword>
<dbReference type="InterPro" id="IPR050660">
    <property type="entry name" value="NEK_Ser/Thr_kinase"/>
</dbReference>
<protein>
    <recommendedName>
        <fullName evidence="1">non-specific serine/threonine protein kinase</fullName>
        <ecNumber evidence="1">2.7.11.1</ecNumber>
    </recommendedName>
</protein>
<dbReference type="Proteomes" id="UP001597045">
    <property type="component" value="Unassembled WGS sequence"/>
</dbReference>
<dbReference type="PANTHER" id="PTHR43671">
    <property type="entry name" value="SERINE/THREONINE-PROTEIN KINASE NEK"/>
    <property type="match status" value="1"/>
</dbReference>
<keyword evidence="8" id="KW-1185">Reference proteome</keyword>
<dbReference type="InterPro" id="IPR000719">
    <property type="entry name" value="Prot_kinase_dom"/>
</dbReference>
<evidence type="ECO:0000313" key="8">
    <source>
        <dbReference type="Proteomes" id="UP001597045"/>
    </source>
</evidence>
<keyword evidence="5" id="KW-0067">ATP-binding</keyword>
<evidence type="ECO:0000259" key="6">
    <source>
        <dbReference type="PROSITE" id="PS50011"/>
    </source>
</evidence>
<dbReference type="PROSITE" id="PS00108">
    <property type="entry name" value="PROTEIN_KINASE_ST"/>
    <property type="match status" value="1"/>
</dbReference>
<dbReference type="CDD" id="cd14014">
    <property type="entry name" value="STKc_PknB_like"/>
    <property type="match status" value="1"/>
</dbReference>
<evidence type="ECO:0000256" key="3">
    <source>
        <dbReference type="ARBA" id="ARBA00022741"/>
    </source>
</evidence>
<evidence type="ECO:0000313" key="7">
    <source>
        <dbReference type="EMBL" id="MFD1049176.1"/>
    </source>
</evidence>
<dbReference type="GO" id="GO:0004674">
    <property type="term" value="F:protein serine/threonine kinase activity"/>
    <property type="evidence" value="ECO:0007669"/>
    <property type="project" value="UniProtKB-EC"/>
</dbReference>
<dbReference type="EMBL" id="JBHTIS010002024">
    <property type="protein sequence ID" value="MFD1049176.1"/>
    <property type="molecule type" value="Genomic_DNA"/>
</dbReference>
<dbReference type="InterPro" id="IPR011009">
    <property type="entry name" value="Kinase-like_dom_sf"/>
</dbReference>
<dbReference type="SMART" id="SM00220">
    <property type="entry name" value="S_TKc"/>
    <property type="match status" value="1"/>
</dbReference>
<keyword evidence="4 7" id="KW-0418">Kinase</keyword>
<dbReference type="InterPro" id="IPR008271">
    <property type="entry name" value="Ser/Thr_kinase_AS"/>
</dbReference>
<dbReference type="SUPFAM" id="SSF56112">
    <property type="entry name" value="Protein kinase-like (PK-like)"/>
    <property type="match status" value="1"/>
</dbReference>
<reference evidence="8" key="1">
    <citation type="journal article" date="2019" name="Int. J. Syst. Evol. Microbiol.">
        <title>The Global Catalogue of Microorganisms (GCM) 10K type strain sequencing project: providing services to taxonomists for standard genome sequencing and annotation.</title>
        <authorList>
            <consortium name="The Broad Institute Genomics Platform"/>
            <consortium name="The Broad Institute Genome Sequencing Center for Infectious Disease"/>
            <person name="Wu L."/>
            <person name="Ma J."/>
        </authorList>
    </citation>
    <scope>NUCLEOTIDE SEQUENCE [LARGE SCALE GENOMIC DNA]</scope>
    <source>
        <strain evidence="8">JCM 31486</strain>
    </source>
</reference>
<feature type="domain" description="Protein kinase" evidence="6">
    <location>
        <begin position="1"/>
        <end position="158"/>
    </location>
</feature>
<dbReference type="EC" id="2.7.11.1" evidence="1"/>
<proteinExistence type="predicted"/>
<evidence type="ECO:0000256" key="1">
    <source>
        <dbReference type="ARBA" id="ARBA00012513"/>
    </source>
</evidence>
<sequence length="166" mass="18018">AEALQSVQAAGLVHRDLKPSNVLLAQDGPKVIDFGIARASDASHLTRTGIQIGNPQFMAPEHVLGHPLTFAADIFGLGGLITFAATGHGPFGDGVDPAVLYRVVHEPPVLDELAEDLREPVEQCLAKDPRHRPDLDAIVRVCRERCNATSLKLSGDWIPRKYTMDR</sequence>
<organism evidence="7 8">
    <name type="scientific">Kibdelosporangium lantanae</name>
    <dbReference type="NCBI Taxonomy" id="1497396"/>
    <lineage>
        <taxon>Bacteria</taxon>
        <taxon>Bacillati</taxon>
        <taxon>Actinomycetota</taxon>
        <taxon>Actinomycetes</taxon>
        <taxon>Pseudonocardiales</taxon>
        <taxon>Pseudonocardiaceae</taxon>
        <taxon>Kibdelosporangium</taxon>
    </lineage>
</organism>
<dbReference type="PANTHER" id="PTHR43671:SF13">
    <property type="entry name" value="SERINE_THREONINE-PROTEIN KINASE NEK2"/>
    <property type="match status" value="1"/>
</dbReference>
<name>A0ABW3MER9_9PSEU</name>
<feature type="non-terminal residue" evidence="7">
    <location>
        <position position="1"/>
    </location>
</feature>